<dbReference type="Gene3D" id="3.40.50.720">
    <property type="entry name" value="NAD(P)-binding Rossmann-like Domain"/>
    <property type="match status" value="1"/>
</dbReference>
<dbReference type="NCBIfam" id="TIGR03025">
    <property type="entry name" value="EPS_sugtrans"/>
    <property type="match status" value="1"/>
</dbReference>
<name>A0A399T043_9BACT</name>
<keyword evidence="3 9" id="KW-0808">Transferase</keyword>
<dbReference type="GO" id="GO:0016020">
    <property type="term" value="C:membrane"/>
    <property type="evidence" value="ECO:0007669"/>
    <property type="project" value="UniProtKB-SubCell"/>
</dbReference>
<evidence type="ECO:0000256" key="1">
    <source>
        <dbReference type="ARBA" id="ARBA00004141"/>
    </source>
</evidence>
<gene>
    <name evidence="9" type="ORF">D1614_13505</name>
</gene>
<evidence type="ECO:0000256" key="2">
    <source>
        <dbReference type="ARBA" id="ARBA00006464"/>
    </source>
</evidence>
<feature type="transmembrane region" description="Helical" evidence="7">
    <location>
        <begin position="274"/>
        <end position="299"/>
    </location>
</feature>
<dbReference type="EMBL" id="QWGR01000007">
    <property type="protein sequence ID" value="RIJ47597.1"/>
    <property type="molecule type" value="Genomic_DNA"/>
</dbReference>
<protein>
    <submittedName>
        <fullName evidence="9">Exopolysaccharide biosynthesis polyprenyl glycosylphosphotransferase</fullName>
    </submittedName>
</protein>
<sequence length="462" mass="54322">MKSRETELLILYLAIDLVLLNTALAIMAWLSFDISARDYRTMSIYLLHGNLAWIISYLVFSKKNLFLRDSIFNRLARITKRQLVFYLVAAVIEFVFIPGNFLRVFFFQYTLLFYLGKILFYWGFYHYLKYRRKDSTKSLNTVVIGCNETGEILKRIIDSNPSLGFRFSGYIGSVNTDIEGYLGHPNNLEELIDQHDIHFIYYTISLFNEENNEEKAKKVLKICNQKGVRLRFVPKSQWWFRSHQKDVESIGDLLVLNPQEIPLDKVAFRVQKRLFDIAFSLSVIVFIFSWLFPILAVAIKLSSKGPVFFKQQRTGINNRTFFCYKFRSMNPSNDADKVQATANDTRITRIGRFLRKTNIDEFPQFINVLKGDMSVVGPRPHMLKHTEEYSALIDHYLVRHYVKPGITGWAQVRGYRGETKRLSAMQNRVNADMEYINNWNFNWDIKIIWLTVFSKRAWRNAV</sequence>
<dbReference type="Pfam" id="PF02397">
    <property type="entry name" value="Bac_transf"/>
    <property type="match status" value="1"/>
</dbReference>
<dbReference type="Pfam" id="PF13727">
    <property type="entry name" value="CoA_binding_3"/>
    <property type="match status" value="1"/>
</dbReference>
<feature type="transmembrane region" description="Helical" evidence="7">
    <location>
        <begin position="9"/>
        <end position="30"/>
    </location>
</feature>
<keyword evidence="6 7" id="KW-0472">Membrane</keyword>
<evidence type="ECO:0000313" key="10">
    <source>
        <dbReference type="Proteomes" id="UP000265926"/>
    </source>
</evidence>
<dbReference type="GO" id="GO:0016780">
    <property type="term" value="F:phosphotransferase activity, for other substituted phosphate groups"/>
    <property type="evidence" value="ECO:0007669"/>
    <property type="project" value="TreeGrafter"/>
</dbReference>
<dbReference type="PANTHER" id="PTHR30576:SF0">
    <property type="entry name" value="UNDECAPRENYL-PHOSPHATE N-ACETYLGALACTOSAMINYL 1-PHOSPHATE TRANSFERASE-RELATED"/>
    <property type="match status" value="1"/>
</dbReference>
<feature type="domain" description="Bacterial sugar transferase" evidence="8">
    <location>
        <begin position="272"/>
        <end position="453"/>
    </location>
</feature>
<feature type="transmembrane region" description="Helical" evidence="7">
    <location>
        <begin position="107"/>
        <end position="128"/>
    </location>
</feature>
<evidence type="ECO:0000313" key="9">
    <source>
        <dbReference type="EMBL" id="RIJ47597.1"/>
    </source>
</evidence>
<accession>A0A399T043</accession>
<comment type="subcellular location">
    <subcellularLocation>
        <location evidence="1">Membrane</location>
        <topology evidence="1">Multi-pass membrane protein</topology>
    </subcellularLocation>
</comment>
<comment type="similarity">
    <text evidence="2">Belongs to the bacterial sugar transferase family.</text>
</comment>
<dbReference type="OrthoDB" id="9808602at2"/>
<organism evidence="9 10">
    <name type="scientific">Maribellus luteus</name>
    <dbReference type="NCBI Taxonomy" id="2305463"/>
    <lineage>
        <taxon>Bacteria</taxon>
        <taxon>Pseudomonadati</taxon>
        <taxon>Bacteroidota</taxon>
        <taxon>Bacteroidia</taxon>
        <taxon>Marinilabiliales</taxon>
        <taxon>Prolixibacteraceae</taxon>
        <taxon>Maribellus</taxon>
    </lineage>
</organism>
<keyword evidence="5 7" id="KW-1133">Transmembrane helix</keyword>
<dbReference type="PANTHER" id="PTHR30576">
    <property type="entry name" value="COLANIC BIOSYNTHESIS UDP-GLUCOSE LIPID CARRIER TRANSFERASE"/>
    <property type="match status" value="1"/>
</dbReference>
<feature type="transmembrane region" description="Helical" evidence="7">
    <location>
        <begin position="83"/>
        <end position="101"/>
    </location>
</feature>
<dbReference type="AlphaFoldDB" id="A0A399T043"/>
<evidence type="ECO:0000256" key="7">
    <source>
        <dbReference type="SAM" id="Phobius"/>
    </source>
</evidence>
<feature type="transmembrane region" description="Helical" evidence="7">
    <location>
        <begin position="42"/>
        <end position="60"/>
    </location>
</feature>
<dbReference type="Proteomes" id="UP000265926">
    <property type="component" value="Unassembled WGS sequence"/>
</dbReference>
<dbReference type="RefSeq" id="WP_119438483.1">
    <property type="nucleotide sequence ID" value="NZ_QWGR01000007.1"/>
</dbReference>
<proteinExistence type="inferred from homology"/>
<keyword evidence="4 7" id="KW-0812">Transmembrane</keyword>
<keyword evidence="10" id="KW-1185">Reference proteome</keyword>
<evidence type="ECO:0000256" key="5">
    <source>
        <dbReference type="ARBA" id="ARBA00022989"/>
    </source>
</evidence>
<evidence type="ECO:0000256" key="4">
    <source>
        <dbReference type="ARBA" id="ARBA00022692"/>
    </source>
</evidence>
<dbReference type="InterPro" id="IPR017475">
    <property type="entry name" value="EPS_sugar_tfrase"/>
</dbReference>
<comment type="caution">
    <text evidence="9">The sequence shown here is derived from an EMBL/GenBank/DDBJ whole genome shotgun (WGS) entry which is preliminary data.</text>
</comment>
<dbReference type="InterPro" id="IPR003362">
    <property type="entry name" value="Bact_transf"/>
</dbReference>
<evidence type="ECO:0000256" key="3">
    <source>
        <dbReference type="ARBA" id="ARBA00022679"/>
    </source>
</evidence>
<reference evidence="9 10" key="1">
    <citation type="submission" date="2018-08" db="EMBL/GenBank/DDBJ databases">
        <title>Pallidiluteibacterium maritimus gen. nov., sp. nov., isolated from coastal sediment.</title>
        <authorList>
            <person name="Zhou L.Y."/>
        </authorList>
    </citation>
    <scope>NUCLEOTIDE SEQUENCE [LARGE SCALE GENOMIC DNA]</scope>
    <source>
        <strain evidence="9 10">XSD2</strain>
    </source>
</reference>
<evidence type="ECO:0000259" key="8">
    <source>
        <dbReference type="Pfam" id="PF02397"/>
    </source>
</evidence>
<evidence type="ECO:0000256" key="6">
    <source>
        <dbReference type="ARBA" id="ARBA00023136"/>
    </source>
</evidence>